<dbReference type="Proteomes" id="UP001174694">
    <property type="component" value="Unassembled WGS sequence"/>
</dbReference>
<feature type="region of interest" description="Disordered" evidence="2">
    <location>
        <begin position="51"/>
        <end position="74"/>
    </location>
</feature>
<feature type="compositionally biased region" description="Acidic residues" evidence="2">
    <location>
        <begin position="61"/>
        <end position="71"/>
    </location>
</feature>
<dbReference type="AlphaFoldDB" id="A0AA38VWL2"/>
<keyword evidence="5" id="KW-1185">Reference proteome</keyword>
<sequence length="839" mass="91802">MSAAPGFTTEDGENYRSELYQRNWNTPSVAAHDALLWEPMQAAAPLPVASNLGPGYNLPPTEDDDDDDADSNSDSGEVFACVVCGKQYNRHCDLNKHSKSHVRPYKCSVETCKYSTLGWPTEKELNRHINDKHSSSPQTFACLYSPCSYKSKRESNCKQHMEKTHGWTYVRSRLLKGDTQPKDPGELSGVGESLYAGAALDSVSMEPLRDFTLYPDPGDHDALGSSNTFLNLGNLGSYGTQAFIPWTSPMTRLRKNETFLQDFTESYKTESPTMGDASGVLPIDPALTEALNNYTMTTTGSHDTSNTLSAPTSGVHAHLRLLPPLDTDVGVKKNNSSSPSAGLGTNPVYGQAPYYKVEETSTGRVSAASGKRSSGHGRMPSGQSEIIVSLGSVHDDENDDEEDEPPRKRARTETDDGFDDMEMPCPFRASHPDIYNVDNNDRYGSCHTKHKNISTIARHLGRAAHHLAVGDRWISSFDVQYEGSHRHPAAGVCRKCWRAWSDRETFDRHISQPCANASRSKREKWNILETTFCPLIGQVESPPLGDVEQPLPQTPEHGGFAHQDYDHYDAVATSRRPSNVTSVRPPADEMVTMSDHRALVERVTALEMENQRLQKAYHVIARKLHQGSAGIPAPGGNPSSSSSSGAGHQAGTVLTGLTRLPSTLTQDSRLEGSRDRDSLVGGMDSQSTDYGGHGGFEDEAAQILSRIRSMPGSEHSTIHHVPLSPSPPRPSQDAEAAGVLATEKGSQNKRSQTWPGAKRLKASVTDSGYVSQPKVDNGGGPEQAQEGSQTQPDSQVHPRSIIESQLQVTDYSELNRDMTEAEFDEEISNHELKHIDIDI</sequence>
<feature type="compositionally biased region" description="Low complexity" evidence="2">
    <location>
        <begin position="628"/>
        <end position="647"/>
    </location>
</feature>
<dbReference type="EMBL" id="JANBVO010000007">
    <property type="protein sequence ID" value="KAJ9150663.1"/>
    <property type="molecule type" value="Genomic_DNA"/>
</dbReference>
<feature type="compositionally biased region" description="Basic and acidic residues" evidence="2">
    <location>
        <begin position="405"/>
        <end position="414"/>
    </location>
</feature>
<feature type="compositionally biased region" description="Polar residues" evidence="2">
    <location>
        <begin position="744"/>
        <end position="754"/>
    </location>
</feature>
<reference evidence="4" key="1">
    <citation type="submission" date="2022-07" db="EMBL/GenBank/DDBJ databases">
        <title>Fungi with potential for degradation of polypropylene.</title>
        <authorList>
            <person name="Gostincar C."/>
        </authorList>
    </citation>
    <scope>NUCLEOTIDE SEQUENCE</scope>
    <source>
        <strain evidence="4">EXF-13308</strain>
    </source>
</reference>
<accession>A0AA38VWL2</accession>
<proteinExistence type="predicted"/>
<comment type="caution">
    <text evidence="4">The sequence shown here is derived from an EMBL/GenBank/DDBJ whole genome shotgun (WGS) entry which is preliminary data.</text>
</comment>
<keyword evidence="1" id="KW-0862">Zinc</keyword>
<keyword evidence="1" id="KW-0863">Zinc-finger</keyword>
<evidence type="ECO:0000256" key="2">
    <source>
        <dbReference type="SAM" id="MobiDB-lite"/>
    </source>
</evidence>
<dbReference type="PROSITE" id="PS00028">
    <property type="entry name" value="ZINC_FINGER_C2H2_1"/>
    <property type="match status" value="1"/>
</dbReference>
<keyword evidence="1" id="KW-0479">Metal-binding</keyword>
<name>A0AA38VWL2_9PEZI</name>
<dbReference type="GO" id="GO:0008270">
    <property type="term" value="F:zinc ion binding"/>
    <property type="evidence" value="ECO:0007669"/>
    <property type="project" value="UniProtKB-KW"/>
</dbReference>
<evidence type="ECO:0000259" key="3">
    <source>
        <dbReference type="PROSITE" id="PS50157"/>
    </source>
</evidence>
<dbReference type="SMART" id="SM00355">
    <property type="entry name" value="ZnF_C2H2"/>
    <property type="match status" value="3"/>
</dbReference>
<feature type="domain" description="C2H2-type" evidence="3">
    <location>
        <begin position="79"/>
        <end position="106"/>
    </location>
</feature>
<dbReference type="InterPro" id="IPR013087">
    <property type="entry name" value="Znf_C2H2_type"/>
</dbReference>
<evidence type="ECO:0000313" key="5">
    <source>
        <dbReference type="Proteomes" id="UP001174694"/>
    </source>
</evidence>
<evidence type="ECO:0000256" key="1">
    <source>
        <dbReference type="PROSITE-ProRule" id="PRU00042"/>
    </source>
</evidence>
<evidence type="ECO:0000313" key="4">
    <source>
        <dbReference type="EMBL" id="KAJ9150663.1"/>
    </source>
</evidence>
<gene>
    <name evidence="4" type="ORF">NKR23_g3614</name>
</gene>
<dbReference type="PROSITE" id="PS50157">
    <property type="entry name" value="ZINC_FINGER_C2H2_2"/>
    <property type="match status" value="1"/>
</dbReference>
<dbReference type="Gene3D" id="3.30.160.60">
    <property type="entry name" value="Classic Zinc Finger"/>
    <property type="match status" value="1"/>
</dbReference>
<feature type="region of interest" description="Disordered" evidence="2">
    <location>
        <begin position="628"/>
        <end position="696"/>
    </location>
</feature>
<protein>
    <submittedName>
        <fullName evidence="4">Zinc finger transcription factor ace1</fullName>
    </submittedName>
</protein>
<organism evidence="4 5">
    <name type="scientific">Pleurostoma richardsiae</name>
    <dbReference type="NCBI Taxonomy" id="41990"/>
    <lineage>
        <taxon>Eukaryota</taxon>
        <taxon>Fungi</taxon>
        <taxon>Dikarya</taxon>
        <taxon>Ascomycota</taxon>
        <taxon>Pezizomycotina</taxon>
        <taxon>Sordariomycetes</taxon>
        <taxon>Sordariomycetidae</taxon>
        <taxon>Calosphaeriales</taxon>
        <taxon>Pleurostomataceae</taxon>
        <taxon>Pleurostoma</taxon>
    </lineage>
</organism>
<feature type="region of interest" description="Disordered" evidence="2">
    <location>
        <begin position="326"/>
        <end position="421"/>
    </location>
</feature>
<feature type="region of interest" description="Disordered" evidence="2">
    <location>
        <begin position="711"/>
        <end position="800"/>
    </location>
</feature>
<feature type="compositionally biased region" description="Polar residues" evidence="2">
    <location>
        <begin position="785"/>
        <end position="794"/>
    </location>
</feature>
<feature type="compositionally biased region" description="Basic and acidic residues" evidence="2">
    <location>
        <begin position="668"/>
        <end position="678"/>
    </location>
</feature>